<dbReference type="GeneID" id="60368270"/>
<feature type="domain" description="N-acetyltransferase" evidence="1">
    <location>
        <begin position="5"/>
        <end position="149"/>
    </location>
</feature>
<dbReference type="RefSeq" id="WP_005783757.1">
    <property type="nucleotide sequence ID" value="NZ_JGCY01000219.1"/>
</dbReference>
<gene>
    <name evidence="2" type="ORF">M124_0093</name>
</gene>
<proteinExistence type="predicted"/>
<protein>
    <submittedName>
        <fullName evidence="2">Acetyltransferase family protein</fullName>
    </submittedName>
</protein>
<comment type="caution">
    <text evidence="2">The sequence shown here is derived from an EMBL/GenBank/DDBJ whole genome shotgun (WGS) entry which is preliminary data.</text>
</comment>
<dbReference type="InterPro" id="IPR016181">
    <property type="entry name" value="Acyl_CoA_acyltransferase"/>
</dbReference>
<dbReference type="SUPFAM" id="SSF55729">
    <property type="entry name" value="Acyl-CoA N-acyltransferases (Nat)"/>
    <property type="match status" value="1"/>
</dbReference>
<name>A0A015T0T8_BACFG</name>
<dbReference type="AlphaFoldDB" id="A0A015T0T8"/>
<dbReference type="EMBL" id="JGCY01000219">
    <property type="protein sequence ID" value="EXY76102.1"/>
    <property type="molecule type" value="Genomic_DNA"/>
</dbReference>
<organism evidence="2 3">
    <name type="scientific">Bacteroides fragilis str. 3988T(B)14</name>
    <dbReference type="NCBI Taxonomy" id="1339315"/>
    <lineage>
        <taxon>Bacteria</taxon>
        <taxon>Pseudomonadati</taxon>
        <taxon>Bacteroidota</taxon>
        <taxon>Bacteroidia</taxon>
        <taxon>Bacteroidales</taxon>
        <taxon>Bacteroidaceae</taxon>
        <taxon>Bacteroides</taxon>
    </lineage>
</organism>
<dbReference type="CDD" id="cd04301">
    <property type="entry name" value="NAT_SF"/>
    <property type="match status" value="1"/>
</dbReference>
<dbReference type="Gene3D" id="3.40.630.30">
    <property type="match status" value="1"/>
</dbReference>
<dbReference type="PATRIC" id="fig|1339315.3.peg.910"/>
<dbReference type="PROSITE" id="PS51186">
    <property type="entry name" value="GNAT"/>
    <property type="match status" value="1"/>
</dbReference>
<evidence type="ECO:0000313" key="3">
    <source>
        <dbReference type="Proteomes" id="UP000020529"/>
    </source>
</evidence>
<sequence length="176" mass="20885">MMTLIRITSADDSRLNRLIPLYEESFPESERRKIGQLKRMIENHAPMYFNAIECDGELSGMFVYWDMGDFYYLEHLAVFPEMRNKKIGQQVLDYVAEHLKGVRLLEVEPTEDEMTTRRVNYYRRNGYEVLDKTYVQPSYHALEDACPLWIMGSEDSPRLAEQVERIKEEVYRQQVG</sequence>
<dbReference type="GO" id="GO:0016747">
    <property type="term" value="F:acyltransferase activity, transferring groups other than amino-acyl groups"/>
    <property type="evidence" value="ECO:0007669"/>
    <property type="project" value="InterPro"/>
</dbReference>
<dbReference type="Pfam" id="PF00583">
    <property type="entry name" value="Acetyltransf_1"/>
    <property type="match status" value="1"/>
</dbReference>
<evidence type="ECO:0000313" key="2">
    <source>
        <dbReference type="EMBL" id="EXY76102.1"/>
    </source>
</evidence>
<accession>A0A015T0T8</accession>
<reference evidence="2 3" key="1">
    <citation type="submission" date="2014-02" db="EMBL/GenBank/DDBJ databases">
        <authorList>
            <person name="Sears C."/>
            <person name="Carroll K."/>
            <person name="Sack B.R."/>
            <person name="Qadri F."/>
            <person name="Myers L.L."/>
            <person name="Chung G.-T."/>
            <person name="Escheverria P."/>
            <person name="Fraser C.M."/>
            <person name="Sadzewicz L."/>
            <person name="Shefchek K.A."/>
            <person name="Tallon L."/>
            <person name="Das S.P."/>
            <person name="Daugherty S."/>
            <person name="Mongodin E.F."/>
        </authorList>
    </citation>
    <scope>NUCLEOTIDE SEQUENCE [LARGE SCALE GENOMIC DNA]</scope>
    <source>
        <strain evidence="3">3988T(B)14</strain>
    </source>
</reference>
<keyword evidence="2" id="KW-0808">Transferase</keyword>
<dbReference type="Proteomes" id="UP000020529">
    <property type="component" value="Unassembled WGS sequence"/>
</dbReference>
<evidence type="ECO:0000259" key="1">
    <source>
        <dbReference type="PROSITE" id="PS51186"/>
    </source>
</evidence>
<dbReference type="InterPro" id="IPR000182">
    <property type="entry name" value="GNAT_dom"/>
</dbReference>